<evidence type="ECO:0000256" key="1">
    <source>
        <dbReference type="SAM" id="MobiDB-lite"/>
    </source>
</evidence>
<dbReference type="OrthoDB" id="128631at2759"/>
<reference evidence="2" key="1">
    <citation type="submission" date="2023-04" db="EMBL/GenBank/DDBJ databases">
        <title>Phytophthora fragariaefolia NBRC 109709.</title>
        <authorList>
            <person name="Ichikawa N."/>
            <person name="Sato H."/>
            <person name="Tonouchi N."/>
        </authorList>
    </citation>
    <scope>NUCLEOTIDE SEQUENCE</scope>
    <source>
        <strain evidence="2">NBRC 109709</strain>
    </source>
</reference>
<protein>
    <submittedName>
        <fullName evidence="2">Unnamed protein product</fullName>
    </submittedName>
</protein>
<comment type="caution">
    <text evidence="2">The sequence shown here is derived from an EMBL/GenBank/DDBJ whole genome shotgun (WGS) entry which is preliminary data.</text>
</comment>
<feature type="region of interest" description="Disordered" evidence="1">
    <location>
        <begin position="177"/>
        <end position="223"/>
    </location>
</feature>
<dbReference type="Proteomes" id="UP001165121">
    <property type="component" value="Unassembled WGS sequence"/>
</dbReference>
<proteinExistence type="predicted"/>
<gene>
    <name evidence="2" type="ORF">Pfra01_001765500</name>
</gene>
<organism evidence="2 3">
    <name type="scientific">Phytophthora fragariaefolia</name>
    <dbReference type="NCBI Taxonomy" id="1490495"/>
    <lineage>
        <taxon>Eukaryota</taxon>
        <taxon>Sar</taxon>
        <taxon>Stramenopiles</taxon>
        <taxon>Oomycota</taxon>
        <taxon>Peronosporomycetes</taxon>
        <taxon>Peronosporales</taxon>
        <taxon>Peronosporaceae</taxon>
        <taxon>Phytophthora</taxon>
    </lineage>
</organism>
<keyword evidence="3" id="KW-1185">Reference proteome</keyword>
<dbReference type="EMBL" id="BSXT01002090">
    <property type="protein sequence ID" value="GMF47131.1"/>
    <property type="molecule type" value="Genomic_DNA"/>
</dbReference>
<evidence type="ECO:0000313" key="3">
    <source>
        <dbReference type="Proteomes" id="UP001165121"/>
    </source>
</evidence>
<dbReference type="AlphaFoldDB" id="A0A9W7CY59"/>
<feature type="compositionally biased region" description="Low complexity" evidence="1">
    <location>
        <begin position="184"/>
        <end position="193"/>
    </location>
</feature>
<evidence type="ECO:0000313" key="2">
    <source>
        <dbReference type="EMBL" id="GMF47131.1"/>
    </source>
</evidence>
<sequence>MLQHERFWDRYRVAKVTIKMLYAVDFASRPRHHFLYSEDPATYHQDRTVLHDDGQWGGPEPAPRFQIRRAVRLHPVIWAIQDAASEWYPSYVVAVLRAVHTHATYEVPGTAPHQEIHAMCNMYQAVFRQLFEDILHGISSRDLEGRAHHMLSHDSPEYIRFVTRVLSDVVRRALLRLPGRDTANPRAQRQAPPRGRPPAHSDPRDSTSAVVGDTCSDSESDST</sequence>
<name>A0A9W7CY59_9STRA</name>
<accession>A0A9W7CY59</accession>